<dbReference type="InterPro" id="IPR010281">
    <property type="entry name" value="DUF885"/>
</dbReference>
<dbReference type="PANTHER" id="PTHR33361:SF2">
    <property type="entry name" value="DUF885 DOMAIN-CONTAINING PROTEIN"/>
    <property type="match status" value="1"/>
</dbReference>
<dbReference type="AlphaFoldDB" id="A0A173QUQ0"/>
<dbReference type="Proteomes" id="UP000095597">
    <property type="component" value="Unassembled WGS sequence"/>
</dbReference>
<dbReference type="PANTHER" id="PTHR33361">
    <property type="entry name" value="GLR0591 PROTEIN"/>
    <property type="match status" value="1"/>
</dbReference>
<accession>A0A173QUQ0</accession>
<evidence type="ECO:0000313" key="2">
    <source>
        <dbReference type="Proteomes" id="UP000095597"/>
    </source>
</evidence>
<sequence>MIQMIYMGIFMQKFLEKFKRKPLLFLLPSASVLLLLFLLFFHSQQDADQAFSKYTSELFRQEISGNTITLHYTLKNPEKYGIENAPISYGQCTTDPELVRSSVDAERTRLRSYNRTSLSKDNRLTYDVLNDYLNSAYDLSPYTLYDEPLAPLTGTQSQLPVILSEYRFYEISDIENYLQLLTKTPEYFRSILNFEHTKSESGLFMASYTADSIIKECRDFVHLKESNYLYSSFVERLDELASTKNSGLTEKQRKAYTRQNSAYIKKYIFPSYEQLISGLSELRNSGKNNNGLCYLPNGRTYYEYLVRSETGSSRSIAELQNLTNAQILSDLTVMQRVLTDDSSSGSSSVTSDIFSSQGTLLSESDPEKILSTLSNKITKDFPPYPQIHTQIKYVQKSMEEYLSPAFYMIPAIDNTSENVIYINKGHITDNLSLFTTFAHEGYPGHLYQNVYYASLHPNPIRCVLNYGGYTEGWATYSEMMSYYFSTLTKEQATIFQRNSSVILGLYALADMGIHYDGWKLADAAAFFHTYGITDDATIEDIYDLIIADPANYLKYYIGYLEFLELKKDAVDKWKDNFTQMRFHKAVLDVGPASFDVIRAYLF</sequence>
<dbReference type="EMBL" id="CYXO01000001">
    <property type="protein sequence ID" value="CUM69364.1"/>
    <property type="molecule type" value="Genomic_DNA"/>
</dbReference>
<proteinExistence type="predicted"/>
<protein>
    <submittedName>
        <fullName evidence="1">Bacterial protein of uncharacterized function (DUF885)</fullName>
    </submittedName>
</protein>
<organism evidence="1 2">
    <name type="scientific">Dorea longicatena</name>
    <dbReference type="NCBI Taxonomy" id="88431"/>
    <lineage>
        <taxon>Bacteria</taxon>
        <taxon>Bacillati</taxon>
        <taxon>Bacillota</taxon>
        <taxon>Clostridia</taxon>
        <taxon>Lachnospirales</taxon>
        <taxon>Lachnospiraceae</taxon>
        <taxon>Dorea</taxon>
    </lineage>
</organism>
<reference evidence="1 2" key="1">
    <citation type="submission" date="2015-09" db="EMBL/GenBank/DDBJ databases">
        <authorList>
            <consortium name="Pathogen Informatics"/>
        </authorList>
    </citation>
    <scope>NUCLEOTIDE SEQUENCE [LARGE SCALE GENOMIC DNA]</scope>
    <source>
        <strain evidence="1 2">2789STDY5834961</strain>
    </source>
</reference>
<gene>
    <name evidence="1" type="ORF">ERS852573_00071</name>
</gene>
<dbReference type="Pfam" id="PF05960">
    <property type="entry name" value="DUF885"/>
    <property type="match status" value="1"/>
</dbReference>
<evidence type="ECO:0000313" key="1">
    <source>
        <dbReference type="EMBL" id="CUM69364.1"/>
    </source>
</evidence>
<name>A0A173QUQ0_9FIRM</name>